<proteinExistence type="inferred from homology"/>
<accession>A0A2V0NLR4</accession>
<feature type="active site" description="Proton acceptor" evidence="7">
    <location>
        <position position="199"/>
    </location>
</feature>
<dbReference type="InterPro" id="IPR015507">
    <property type="entry name" value="rRNA-MeTfrase_E"/>
</dbReference>
<dbReference type="GO" id="GO:0002181">
    <property type="term" value="P:cytoplasmic translation"/>
    <property type="evidence" value="ECO:0007669"/>
    <property type="project" value="UniProtKB-UniRule"/>
</dbReference>
<dbReference type="InterPro" id="IPR029063">
    <property type="entry name" value="SAM-dependent_MTases_sf"/>
</dbReference>
<evidence type="ECO:0000256" key="2">
    <source>
        <dbReference type="ARBA" id="ARBA00022603"/>
    </source>
</evidence>
<reference evidence="10 11" key="1">
    <citation type="journal article" date="2018" name="Sci. Rep.">
        <title>Raphidocelis subcapitata (=Pseudokirchneriella subcapitata) provides an insight into genome evolution and environmental adaptations in the Sphaeropleales.</title>
        <authorList>
            <person name="Suzuki S."/>
            <person name="Yamaguchi H."/>
            <person name="Nakajima N."/>
            <person name="Kawachi M."/>
        </authorList>
    </citation>
    <scope>NUCLEOTIDE SEQUENCE [LARGE SCALE GENOMIC DNA]</scope>
    <source>
        <strain evidence="10 11">NIES-35</strain>
    </source>
</reference>
<dbReference type="GO" id="GO:0106340">
    <property type="term" value="F:tRNA (guanosine(34)-2'-O)-methyltransferase activity"/>
    <property type="evidence" value="ECO:0007669"/>
    <property type="project" value="UniProtKB-ARBA"/>
</dbReference>
<evidence type="ECO:0000256" key="3">
    <source>
        <dbReference type="ARBA" id="ARBA00022679"/>
    </source>
</evidence>
<evidence type="ECO:0000256" key="7">
    <source>
        <dbReference type="HAMAP-Rule" id="MF_03162"/>
    </source>
</evidence>
<dbReference type="HAMAP" id="MF_03162">
    <property type="entry name" value="RNA_methyltr_E_TRM7"/>
    <property type="match status" value="1"/>
</dbReference>
<dbReference type="AlphaFoldDB" id="A0A2V0NLR4"/>
<dbReference type="EC" id="2.1.1.205" evidence="7"/>
<comment type="caution">
    <text evidence="10">The sequence shown here is derived from an EMBL/GenBank/DDBJ whole genome shotgun (WGS) entry which is preliminary data.</text>
</comment>
<evidence type="ECO:0000313" key="10">
    <source>
        <dbReference type="EMBL" id="GBF88059.1"/>
    </source>
</evidence>
<dbReference type="SUPFAM" id="SSF53335">
    <property type="entry name" value="S-adenosyl-L-methionine-dependent methyltransferases"/>
    <property type="match status" value="1"/>
</dbReference>
<feature type="binding site" evidence="7">
    <location>
        <position position="54"/>
    </location>
    <ligand>
        <name>S-adenosyl-L-methionine</name>
        <dbReference type="ChEBI" id="CHEBI:59789"/>
    </ligand>
</feature>
<name>A0A2V0NLR4_9CHLO</name>
<keyword evidence="5 7" id="KW-0819">tRNA processing</keyword>
<keyword evidence="4 7" id="KW-0949">S-adenosyl-L-methionine</keyword>
<dbReference type="PANTHER" id="PTHR10920:SF12">
    <property type="entry name" value="TRNA (CYTIDINE(32)_GUANOSINE(34)-2'-O)-METHYLTRANSFERASE-RELATED"/>
    <property type="match status" value="1"/>
</dbReference>
<comment type="subcellular location">
    <subcellularLocation>
        <location evidence="7">Cytoplasm</location>
    </subcellularLocation>
</comment>
<feature type="binding site" evidence="7">
    <location>
        <position position="134"/>
    </location>
    <ligand>
        <name>S-adenosyl-L-methionine</name>
        <dbReference type="ChEBI" id="CHEBI:59789"/>
    </ligand>
</feature>
<feature type="binding site" evidence="7">
    <location>
        <position position="118"/>
    </location>
    <ligand>
        <name>S-adenosyl-L-methionine</name>
        <dbReference type="ChEBI" id="CHEBI:59789"/>
    </ligand>
</feature>
<dbReference type="InterPro" id="IPR028590">
    <property type="entry name" value="RNA_methyltr_E_TRM7"/>
</dbReference>
<feature type="region of interest" description="Disordered" evidence="8">
    <location>
        <begin position="271"/>
        <end position="290"/>
    </location>
</feature>
<comment type="catalytic activity">
    <reaction evidence="6 7">
        <text>cytidine(32)/guanosine(34) in tRNA + 2 S-adenosyl-L-methionine = 2'-O-methylcytidine(32)/2'-O-methylguanosine(34) in tRNA + 2 S-adenosyl-L-homocysteine + 2 H(+)</text>
        <dbReference type="Rhea" id="RHEA:42396"/>
        <dbReference type="Rhea" id="RHEA-COMP:10246"/>
        <dbReference type="Rhea" id="RHEA-COMP:10247"/>
        <dbReference type="ChEBI" id="CHEBI:15378"/>
        <dbReference type="ChEBI" id="CHEBI:57856"/>
        <dbReference type="ChEBI" id="CHEBI:59789"/>
        <dbReference type="ChEBI" id="CHEBI:74269"/>
        <dbReference type="ChEBI" id="CHEBI:74445"/>
        <dbReference type="ChEBI" id="CHEBI:74495"/>
        <dbReference type="ChEBI" id="CHEBI:82748"/>
        <dbReference type="EC" id="2.1.1.205"/>
    </reaction>
</comment>
<feature type="compositionally biased region" description="Low complexity" evidence="8">
    <location>
        <begin position="69"/>
        <end position="79"/>
    </location>
</feature>
<evidence type="ECO:0000256" key="6">
    <source>
        <dbReference type="ARBA" id="ARBA00048902"/>
    </source>
</evidence>
<keyword evidence="2 7" id="KW-0489">Methyltransferase</keyword>
<dbReference type="STRING" id="307507.A0A2V0NLR4"/>
<dbReference type="OrthoDB" id="289250at2759"/>
<dbReference type="Gene3D" id="3.40.50.150">
    <property type="entry name" value="Vaccinia Virus protein VP39"/>
    <property type="match status" value="1"/>
</dbReference>
<dbReference type="EMBL" id="BDRX01000003">
    <property type="protein sequence ID" value="GBF88059.1"/>
    <property type="molecule type" value="Genomic_DNA"/>
</dbReference>
<dbReference type="GO" id="GO:0002128">
    <property type="term" value="P:tRNA nucleoside ribose methylation"/>
    <property type="evidence" value="ECO:0007669"/>
    <property type="project" value="UniProtKB-UniRule"/>
</dbReference>
<evidence type="ECO:0000313" key="11">
    <source>
        <dbReference type="Proteomes" id="UP000247498"/>
    </source>
</evidence>
<comment type="function">
    <text evidence="7">Methylates the 2'-O-ribose of nucleotides at positions 32 and 34 of the tRNA anticodon loop of substrate tRNAs.</text>
</comment>
<evidence type="ECO:0000256" key="8">
    <source>
        <dbReference type="SAM" id="MobiDB-lite"/>
    </source>
</evidence>
<protein>
    <recommendedName>
        <fullName evidence="7">Putative tRNA (cytidine(32)/guanosine(34)-2'-O)-methyltransferase</fullName>
        <ecNumber evidence="7">2.1.1.205</ecNumber>
    </recommendedName>
    <alternativeName>
        <fullName evidence="7">2'-O-ribose RNA methyltransferase TRM7 homolog</fullName>
    </alternativeName>
</protein>
<evidence type="ECO:0000259" key="9">
    <source>
        <dbReference type="Pfam" id="PF01728"/>
    </source>
</evidence>
<dbReference type="Pfam" id="PF01728">
    <property type="entry name" value="FtsJ"/>
    <property type="match status" value="1"/>
</dbReference>
<feature type="binding site" evidence="7">
    <location>
        <position position="159"/>
    </location>
    <ligand>
        <name>S-adenosyl-L-methionine</name>
        <dbReference type="ChEBI" id="CHEBI:59789"/>
    </ligand>
</feature>
<comment type="similarity">
    <text evidence="7">Belongs to the class I-like SAM-binding methyltransferase superfamily. RNA methyltransferase RlmE family. TRM7 subfamily.</text>
</comment>
<sequence>MSRNCNQRDKFYRRAKEEGWRARSAYKLLQVDEVYGIFEGVRNAVDLCAAPGSWSQVLSRKIYLPWQRRQQQQQRQQRQGAADGERPQGQQQQQQGQADGGGAEGDGPDGCPVIVSVDLQPMAPIEGVVQLQGDITSEAVAAAVIDRFTGARADLIVCDGAPDVTGLHDLDSHVQLQLMGAALAVAGAVLRPGGSFVAKIFRGKDGGLLYSQLRLLFSEVHFFKPRSSRAASIEQFAVCRGFAPPPGLRPESLRQLLGGAGGVRAALRASRAEEGDCGGGDERERRRRREEAERVAAMLPFLACGDLTGFDGPPSSSGGRALAAAGP</sequence>
<feature type="region of interest" description="Disordered" evidence="8">
    <location>
        <begin position="69"/>
        <end position="110"/>
    </location>
</feature>
<feature type="compositionally biased region" description="Low complexity" evidence="8">
    <location>
        <begin position="87"/>
        <end position="97"/>
    </location>
</feature>
<dbReference type="Proteomes" id="UP000247498">
    <property type="component" value="Unassembled WGS sequence"/>
</dbReference>
<dbReference type="InterPro" id="IPR002877">
    <property type="entry name" value="RNA_MeTrfase_FtsJ_dom"/>
</dbReference>
<dbReference type="InterPro" id="IPR050082">
    <property type="entry name" value="RNA_methyltr_RlmE"/>
</dbReference>
<gene>
    <name evidence="10" type="ORF">Rsub_00771</name>
</gene>
<feature type="binding site" evidence="7">
    <location>
        <position position="52"/>
    </location>
    <ligand>
        <name>S-adenosyl-L-methionine</name>
        <dbReference type="ChEBI" id="CHEBI:59789"/>
    </ligand>
</feature>
<keyword evidence="11" id="KW-1185">Reference proteome</keyword>
<organism evidence="10 11">
    <name type="scientific">Raphidocelis subcapitata</name>
    <dbReference type="NCBI Taxonomy" id="307507"/>
    <lineage>
        <taxon>Eukaryota</taxon>
        <taxon>Viridiplantae</taxon>
        <taxon>Chlorophyta</taxon>
        <taxon>core chlorophytes</taxon>
        <taxon>Chlorophyceae</taxon>
        <taxon>CS clade</taxon>
        <taxon>Sphaeropleales</taxon>
        <taxon>Selenastraceae</taxon>
        <taxon>Raphidocelis</taxon>
    </lineage>
</organism>
<dbReference type="PANTHER" id="PTHR10920">
    <property type="entry name" value="RIBOSOMAL RNA METHYLTRANSFERASE"/>
    <property type="match status" value="1"/>
</dbReference>
<dbReference type="GO" id="GO:0005737">
    <property type="term" value="C:cytoplasm"/>
    <property type="evidence" value="ECO:0007669"/>
    <property type="project" value="UniProtKB-SubCell"/>
</dbReference>
<feature type="domain" description="Ribosomal RNA methyltransferase FtsJ" evidence="9">
    <location>
        <begin position="20"/>
        <end position="242"/>
    </location>
</feature>
<evidence type="ECO:0000256" key="5">
    <source>
        <dbReference type="ARBA" id="ARBA00022694"/>
    </source>
</evidence>
<evidence type="ECO:0000256" key="4">
    <source>
        <dbReference type="ARBA" id="ARBA00022691"/>
    </source>
</evidence>
<dbReference type="InParanoid" id="A0A2V0NLR4"/>
<keyword evidence="3 7" id="KW-0808">Transferase</keyword>
<dbReference type="HAMAP" id="MF_01547">
    <property type="entry name" value="RNA_methyltr_E"/>
    <property type="match status" value="1"/>
</dbReference>
<evidence type="ECO:0000256" key="1">
    <source>
        <dbReference type="ARBA" id="ARBA00022490"/>
    </source>
</evidence>
<dbReference type="FunCoup" id="A0A2V0NLR4">
    <property type="interactions" value="2145"/>
</dbReference>
<keyword evidence="1 7" id="KW-0963">Cytoplasm</keyword>